<dbReference type="GO" id="GO:0009279">
    <property type="term" value="C:cell outer membrane"/>
    <property type="evidence" value="ECO:0007669"/>
    <property type="project" value="UniProtKB-SubCell"/>
</dbReference>
<keyword evidence="8" id="KW-0675">Receptor</keyword>
<dbReference type="HOGENOM" id="CLU_008287_9_4_6"/>
<evidence type="ECO:0008006" key="17">
    <source>
        <dbReference type="Google" id="ProtNLM"/>
    </source>
</evidence>
<keyword evidence="6 11" id="KW-0798">TonB box</keyword>
<dbReference type="InterPro" id="IPR012910">
    <property type="entry name" value="Plug_dom"/>
</dbReference>
<keyword evidence="5 10" id="KW-0812">Transmembrane</keyword>
<evidence type="ECO:0000256" key="5">
    <source>
        <dbReference type="ARBA" id="ARBA00022692"/>
    </source>
</evidence>
<dbReference type="PANTHER" id="PTHR32552">
    <property type="entry name" value="FERRICHROME IRON RECEPTOR-RELATED"/>
    <property type="match status" value="1"/>
</dbReference>
<comment type="subcellular location">
    <subcellularLocation>
        <location evidence="1 10">Cell outer membrane</location>
        <topology evidence="1 10">Multi-pass membrane protein</topology>
    </subcellularLocation>
</comment>
<dbReference type="STRING" id="1392540.P256_01497"/>
<dbReference type="Pfam" id="PF07715">
    <property type="entry name" value="Plug"/>
    <property type="match status" value="1"/>
</dbReference>
<feature type="domain" description="TonB-dependent receptor-like beta-barrel" evidence="13">
    <location>
        <begin position="232"/>
        <end position="672"/>
    </location>
</feature>
<dbReference type="Gene3D" id="2.170.130.10">
    <property type="entry name" value="TonB-dependent receptor, plug domain"/>
    <property type="match status" value="1"/>
</dbReference>
<evidence type="ECO:0000256" key="11">
    <source>
        <dbReference type="RuleBase" id="RU003357"/>
    </source>
</evidence>
<dbReference type="CDD" id="cd01347">
    <property type="entry name" value="ligand_gated_channel"/>
    <property type="match status" value="1"/>
</dbReference>
<dbReference type="PANTHER" id="PTHR32552:SF90">
    <property type="entry name" value="METAL-PSEUDOPALINE RECEPTOR CNTO"/>
    <property type="match status" value="1"/>
</dbReference>
<evidence type="ECO:0000256" key="12">
    <source>
        <dbReference type="SAM" id="SignalP"/>
    </source>
</evidence>
<gene>
    <name evidence="15" type="ORF">P256_01497</name>
</gene>
<dbReference type="GO" id="GO:0015891">
    <property type="term" value="P:siderophore transport"/>
    <property type="evidence" value="ECO:0007669"/>
    <property type="project" value="InterPro"/>
</dbReference>
<evidence type="ECO:0000256" key="9">
    <source>
        <dbReference type="ARBA" id="ARBA00023237"/>
    </source>
</evidence>
<evidence type="ECO:0000256" key="7">
    <source>
        <dbReference type="ARBA" id="ARBA00023136"/>
    </source>
</evidence>
<dbReference type="OrthoDB" id="127311at2"/>
<keyword evidence="7 10" id="KW-0472">Membrane</keyword>
<dbReference type="EMBL" id="AYER01000006">
    <property type="protein sequence ID" value="ESK38680.1"/>
    <property type="molecule type" value="Genomic_DNA"/>
</dbReference>
<dbReference type="PATRIC" id="fig|1392540.3.peg.1448"/>
<proteinExistence type="inferred from homology"/>
<keyword evidence="4 10" id="KW-1134">Transmembrane beta strand</keyword>
<dbReference type="RefSeq" id="WP_023273119.1">
    <property type="nucleotide sequence ID" value="NZ_KI530723.1"/>
</dbReference>
<dbReference type="InterPro" id="IPR039426">
    <property type="entry name" value="TonB-dep_rcpt-like"/>
</dbReference>
<evidence type="ECO:0000256" key="4">
    <source>
        <dbReference type="ARBA" id="ARBA00022452"/>
    </source>
</evidence>
<feature type="signal peptide" evidence="12">
    <location>
        <begin position="1"/>
        <end position="22"/>
    </location>
</feature>
<dbReference type="PROSITE" id="PS52016">
    <property type="entry name" value="TONB_DEPENDENT_REC_3"/>
    <property type="match status" value="1"/>
</dbReference>
<protein>
    <recommendedName>
        <fullName evidence="17">TonB-dependent siderophore receptor</fullName>
    </recommendedName>
</protein>
<dbReference type="GO" id="GO:0015344">
    <property type="term" value="F:siderophore uptake transmembrane transporter activity"/>
    <property type="evidence" value="ECO:0007669"/>
    <property type="project" value="TreeGrafter"/>
</dbReference>
<dbReference type="NCBIfam" id="TIGR01783">
    <property type="entry name" value="TonB-siderophor"/>
    <property type="match status" value="1"/>
</dbReference>
<evidence type="ECO:0000256" key="2">
    <source>
        <dbReference type="ARBA" id="ARBA00009810"/>
    </source>
</evidence>
<dbReference type="AlphaFoldDB" id="V2TRI4"/>
<sequence length="704" mass="78425">MKQYSLGVVPLALLFVSPISNAEDKSVETLSTIKLSSGSVVAPYVGKSSSVATKFEIDPMKASQKVDVVSHKVLEDTNAQRVNDTLAIVSGVSALNPMGGLWDNYSVRGFNTDQTIGASSLRNGINSNLGMSAARDMVNIEQIEFLKGPAAAMYGAGDPGGTLNVITKKPKFEPQHSLQLRGGSYDQYRAAVDSTNALTDTVAYRFGLAYENNHSFRDYVKNNRLFFAPQLTWQPSDNTQVDYDSEYSFTRSMFDRGVLAQNKQLGVIPNSRFLGEKADGLMIMKDYLQQVRVKQVWNDQWTSQAAFNYKENDWSGFSSEAFQLLNSKGDLNRERRYRDYKTTSYLINHDLLGQFETWGIPNKLVIGTTASYLDVKNNLQRYRVRGANSVDIVNIYNPVYGSALPNVKPTFSPSEKQKNLGLSVTDMLDFTDQWSVTLGGRFDVYQQSYSESSQKISGSRDFNHFSPKFATNYLINDQFSVFAGVGQSFHLNSGLNIQNQPLDPEKAWTYEVGLKTKLFNDQLTSSMSVFHVKKENVARTDMNNSAYMTTTGAEKSRGLELDLTAQPTDALNVKLAYTYIDAAVTQGDASQGINKGARLLNTPKHTANLLAMYDVWQSGAQKVGIGGNIQYVSARSGNVADDGFELPAYTLVNLNGYYQVNEKLRFQMTLNNALNKTYYSSSLKDLWVTPGNPRELFLTMNYQF</sequence>
<dbReference type="InterPro" id="IPR037066">
    <property type="entry name" value="Plug_dom_sf"/>
</dbReference>
<evidence type="ECO:0000259" key="14">
    <source>
        <dbReference type="Pfam" id="PF07715"/>
    </source>
</evidence>
<organism evidence="15 16">
    <name type="scientific">Acinetobacter nectaris CIP 110549</name>
    <dbReference type="NCBI Taxonomy" id="1392540"/>
    <lineage>
        <taxon>Bacteria</taxon>
        <taxon>Pseudomonadati</taxon>
        <taxon>Pseudomonadota</taxon>
        <taxon>Gammaproteobacteria</taxon>
        <taxon>Moraxellales</taxon>
        <taxon>Moraxellaceae</taxon>
        <taxon>Acinetobacter</taxon>
    </lineage>
</organism>
<dbReference type="InterPro" id="IPR000531">
    <property type="entry name" value="Beta-barrel_TonB"/>
</dbReference>
<evidence type="ECO:0000256" key="3">
    <source>
        <dbReference type="ARBA" id="ARBA00022448"/>
    </source>
</evidence>
<evidence type="ECO:0000256" key="1">
    <source>
        <dbReference type="ARBA" id="ARBA00004571"/>
    </source>
</evidence>
<evidence type="ECO:0000256" key="6">
    <source>
        <dbReference type="ARBA" id="ARBA00023077"/>
    </source>
</evidence>
<evidence type="ECO:0000259" key="13">
    <source>
        <dbReference type="Pfam" id="PF00593"/>
    </source>
</evidence>
<comment type="caution">
    <text evidence="15">The sequence shown here is derived from an EMBL/GenBank/DDBJ whole genome shotgun (WGS) entry which is preliminary data.</text>
</comment>
<name>V2TRI4_9GAMM</name>
<keyword evidence="12" id="KW-0732">Signal</keyword>
<evidence type="ECO:0000313" key="16">
    <source>
        <dbReference type="Proteomes" id="UP000023785"/>
    </source>
</evidence>
<keyword evidence="9 10" id="KW-0998">Cell outer membrane</keyword>
<dbReference type="InterPro" id="IPR036942">
    <property type="entry name" value="Beta-barrel_TonB_sf"/>
</dbReference>
<dbReference type="eggNOG" id="COG4774">
    <property type="taxonomic scope" value="Bacteria"/>
</dbReference>
<keyword evidence="16" id="KW-1185">Reference proteome</keyword>
<feature type="chain" id="PRO_5004709648" description="TonB-dependent siderophore receptor" evidence="12">
    <location>
        <begin position="23"/>
        <end position="704"/>
    </location>
</feature>
<keyword evidence="3 10" id="KW-0813">Transport</keyword>
<feature type="domain" description="TonB-dependent receptor plug" evidence="14">
    <location>
        <begin position="60"/>
        <end position="162"/>
    </location>
</feature>
<dbReference type="Gene3D" id="2.40.170.20">
    <property type="entry name" value="TonB-dependent receptor, beta-barrel domain"/>
    <property type="match status" value="1"/>
</dbReference>
<evidence type="ECO:0000256" key="8">
    <source>
        <dbReference type="ARBA" id="ARBA00023170"/>
    </source>
</evidence>
<accession>V2TRI4</accession>
<dbReference type="Proteomes" id="UP000023785">
    <property type="component" value="Unassembled WGS sequence"/>
</dbReference>
<comment type="similarity">
    <text evidence="2 10 11">Belongs to the TonB-dependent receptor family.</text>
</comment>
<dbReference type="SUPFAM" id="SSF56935">
    <property type="entry name" value="Porins"/>
    <property type="match status" value="1"/>
</dbReference>
<dbReference type="GO" id="GO:0038023">
    <property type="term" value="F:signaling receptor activity"/>
    <property type="evidence" value="ECO:0007669"/>
    <property type="project" value="InterPro"/>
</dbReference>
<evidence type="ECO:0000313" key="15">
    <source>
        <dbReference type="EMBL" id="ESK38680.1"/>
    </source>
</evidence>
<dbReference type="Pfam" id="PF00593">
    <property type="entry name" value="TonB_dep_Rec_b-barrel"/>
    <property type="match status" value="1"/>
</dbReference>
<dbReference type="InterPro" id="IPR010105">
    <property type="entry name" value="TonB_sidphr_rcpt"/>
</dbReference>
<evidence type="ECO:0000256" key="10">
    <source>
        <dbReference type="PROSITE-ProRule" id="PRU01360"/>
    </source>
</evidence>
<reference evidence="15 16" key="1">
    <citation type="submission" date="2013-10" db="EMBL/GenBank/DDBJ databases">
        <title>The Genome Sequence of Acinetobacter nectaris CIP 110549.</title>
        <authorList>
            <consortium name="The Broad Institute Genomics Platform"/>
            <consortium name="The Broad Institute Genome Sequencing Center for Infectious Disease"/>
            <person name="Cerqueira G."/>
            <person name="Feldgarden M."/>
            <person name="Courvalin P."/>
            <person name="Grillot-Courvalin C."/>
            <person name="Clermont D."/>
            <person name="Rocha E."/>
            <person name="Yoon E.-J."/>
            <person name="Nemec A."/>
            <person name="Young S.K."/>
            <person name="Zeng Q."/>
            <person name="Gargeya S."/>
            <person name="Fitzgerald M."/>
            <person name="Abouelleil A."/>
            <person name="Alvarado L."/>
            <person name="Berlin A.M."/>
            <person name="Chapman S.B."/>
            <person name="Gainer-Dewar J."/>
            <person name="Goldberg J."/>
            <person name="Gnerre S."/>
            <person name="Griggs A."/>
            <person name="Gujja S."/>
            <person name="Hansen M."/>
            <person name="Howarth C."/>
            <person name="Imamovic A."/>
            <person name="Ireland A."/>
            <person name="Larimer J."/>
            <person name="McCowan C."/>
            <person name="Murphy C."/>
            <person name="Pearson M."/>
            <person name="Poon T.W."/>
            <person name="Priest M."/>
            <person name="Roberts A."/>
            <person name="Saif S."/>
            <person name="Shea T."/>
            <person name="Sykes S."/>
            <person name="Wortman J."/>
            <person name="Nusbaum C."/>
            <person name="Birren B."/>
        </authorList>
    </citation>
    <scope>NUCLEOTIDE SEQUENCE [LARGE SCALE GENOMIC DNA]</scope>
    <source>
        <strain evidence="15 16">CIP 110549</strain>
    </source>
</reference>